<dbReference type="AlphaFoldDB" id="A0A8X6U4A2"/>
<dbReference type="Proteomes" id="UP000887013">
    <property type="component" value="Unassembled WGS sequence"/>
</dbReference>
<organism evidence="1 2">
    <name type="scientific">Nephila pilipes</name>
    <name type="common">Giant wood spider</name>
    <name type="synonym">Nephila maculata</name>
    <dbReference type="NCBI Taxonomy" id="299642"/>
    <lineage>
        <taxon>Eukaryota</taxon>
        <taxon>Metazoa</taxon>
        <taxon>Ecdysozoa</taxon>
        <taxon>Arthropoda</taxon>
        <taxon>Chelicerata</taxon>
        <taxon>Arachnida</taxon>
        <taxon>Araneae</taxon>
        <taxon>Araneomorphae</taxon>
        <taxon>Entelegynae</taxon>
        <taxon>Araneoidea</taxon>
        <taxon>Nephilidae</taxon>
        <taxon>Nephila</taxon>
    </lineage>
</organism>
<dbReference type="EMBL" id="BMAW01021593">
    <property type="protein sequence ID" value="GFT73611.1"/>
    <property type="molecule type" value="Genomic_DNA"/>
</dbReference>
<evidence type="ECO:0000313" key="2">
    <source>
        <dbReference type="Proteomes" id="UP000887013"/>
    </source>
</evidence>
<evidence type="ECO:0000313" key="1">
    <source>
        <dbReference type="EMBL" id="GFT73611.1"/>
    </source>
</evidence>
<comment type="caution">
    <text evidence="1">The sequence shown here is derived from an EMBL/GenBank/DDBJ whole genome shotgun (WGS) entry which is preliminary data.</text>
</comment>
<proteinExistence type="predicted"/>
<sequence length="101" mass="11367">MRNGSFTTLPLLGLRFSSNPLLRRPVICDALPLFIGGLGGDEKKGEESLKITPCHVRRDAKRPVHHPNTKQLQESPIAFVLGVEFTVRKGVFFTLARKKWE</sequence>
<reference evidence="1" key="1">
    <citation type="submission" date="2020-08" db="EMBL/GenBank/DDBJ databases">
        <title>Multicomponent nature underlies the extraordinary mechanical properties of spider dragline silk.</title>
        <authorList>
            <person name="Kono N."/>
            <person name="Nakamura H."/>
            <person name="Mori M."/>
            <person name="Yoshida Y."/>
            <person name="Ohtoshi R."/>
            <person name="Malay A.D."/>
            <person name="Moran D.A.P."/>
            <person name="Tomita M."/>
            <person name="Numata K."/>
            <person name="Arakawa K."/>
        </authorList>
    </citation>
    <scope>NUCLEOTIDE SEQUENCE</scope>
</reference>
<gene>
    <name evidence="1" type="ORF">NPIL_228621</name>
</gene>
<accession>A0A8X6U4A2</accession>
<name>A0A8X6U4A2_NEPPI</name>
<protein>
    <submittedName>
        <fullName evidence="1">Uncharacterized protein</fullName>
    </submittedName>
</protein>
<keyword evidence="2" id="KW-1185">Reference proteome</keyword>